<proteinExistence type="predicted"/>
<organism evidence="1">
    <name type="scientific">Caldiarchaeum subterraneum</name>
    <dbReference type="NCBI Taxonomy" id="311458"/>
    <lineage>
        <taxon>Archaea</taxon>
        <taxon>Nitrososphaerota</taxon>
        <taxon>Candidatus Caldarchaeales</taxon>
        <taxon>Candidatus Caldarchaeaceae</taxon>
        <taxon>Candidatus Caldarchaeum</taxon>
    </lineage>
</organism>
<comment type="caution">
    <text evidence="1">The sequence shown here is derived from an EMBL/GenBank/DDBJ whole genome shotgun (WGS) entry which is preliminary data.</text>
</comment>
<dbReference type="AlphaFoldDB" id="A0A7J3VUS4"/>
<gene>
    <name evidence="1" type="ORF">ENM31_05430</name>
</gene>
<accession>A0A7J3VUS4</accession>
<reference evidence="1" key="1">
    <citation type="journal article" date="2020" name="mSystems">
        <title>Genome- and Community-Level Interaction Insights into Carbon Utilization and Element Cycling Functions of Hydrothermarchaeota in Hydrothermal Sediment.</title>
        <authorList>
            <person name="Zhou Z."/>
            <person name="Liu Y."/>
            <person name="Xu W."/>
            <person name="Pan J."/>
            <person name="Luo Z.H."/>
            <person name="Li M."/>
        </authorList>
    </citation>
    <scope>NUCLEOTIDE SEQUENCE [LARGE SCALE GENOMIC DNA]</scope>
    <source>
        <strain evidence="1">SpSt-1074</strain>
    </source>
</reference>
<dbReference type="EMBL" id="DRXH01000186">
    <property type="protein sequence ID" value="HHM44717.1"/>
    <property type="molecule type" value="Genomic_DNA"/>
</dbReference>
<protein>
    <recommendedName>
        <fullName evidence="2">rRNA small subunit methyltransferase F RNA-binding PUA-like domain-containing protein</fullName>
    </recommendedName>
</protein>
<evidence type="ECO:0008006" key="2">
    <source>
        <dbReference type="Google" id="ProtNLM"/>
    </source>
</evidence>
<name>A0A7J3VUS4_CALS0</name>
<evidence type="ECO:0000313" key="1">
    <source>
        <dbReference type="EMBL" id="HHM44717.1"/>
    </source>
</evidence>
<sequence length="145" mass="16436">MDRWKEFAESVRMHLGAVLETEDLVLLEAGEDKVRATTSEALETASKMKGVQLVGLYVGKKRKELTTLTIEGCMLIADVDERYVVELTREQALMWMRGGPVKVEAQSRAVLGRYKRFYLGTALVDRLGNAYPQVPLWRRIPPPVE</sequence>